<evidence type="ECO:0000313" key="10">
    <source>
        <dbReference type="EMBL" id="KAK4110611.1"/>
    </source>
</evidence>
<feature type="transmembrane region" description="Helical" evidence="9">
    <location>
        <begin position="69"/>
        <end position="88"/>
    </location>
</feature>
<dbReference type="Gene3D" id="1.10.4160.10">
    <property type="entry name" value="Hydantoin permease"/>
    <property type="match status" value="1"/>
</dbReference>
<gene>
    <name evidence="10" type="ORF">N656DRAFT_713443</name>
</gene>
<evidence type="ECO:0000256" key="4">
    <source>
        <dbReference type="ARBA" id="ARBA00022692"/>
    </source>
</evidence>
<dbReference type="RefSeq" id="XP_064668181.1">
    <property type="nucleotide sequence ID" value="XM_064811894.1"/>
</dbReference>
<feature type="transmembrane region" description="Helical" evidence="9">
    <location>
        <begin position="237"/>
        <end position="256"/>
    </location>
</feature>
<protein>
    <recommendedName>
        <fullName evidence="12">Purine-cytosine permease</fullName>
    </recommendedName>
</protein>
<evidence type="ECO:0000256" key="1">
    <source>
        <dbReference type="ARBA" id="ARBA00004141"/>
    </source>
</evidence>
<dbReference type="GO" id="GO:0022857">
    <property type="term" value="F:transmembrane transporter activity"/>
    <property type="evidence" value="ECO:0007669"/>
    <property type="project" value="InterPro"/>
</dbReference>
<name>A0AAN6QQG2_9PEZI</name>
<feature type="transmembrane region" description="Helical" evidence="9">
    <location>
        <begin position="206"/>
        <end position="225"/>
    </location>
</feature>
<dbReference type="Proteomes" id="UP001302812">
    <property type="component" value="Unassembled WGS sequence"/>
</dbReference>
<evidence type="ECO:0008006" key="12">
    <source>
        <dbReference type="Google" id="ProtNLM"/>
    </source>
</evidence>
<dbReference type="PANTHER" id="PTHR31806:SF5">
    <property type="entry name" value="PURINE-CYTOSINE PERMEASE FCY21"/>
    <property type="match status" value="1"/>
</dbReference>
<feature type="transmembrane region" description="Helical" evidence="9">
    <location>
        <begin position="366"/>
        <end position="384"/>
    </location>
</feature>
<feature type="transmembrane region" description="Helical" evidence="9">
    <location>
        <begin position="332"/>
        <end position="354"/>
    </location>
</feature>
<keyword evidence="6 7" id="KW-0472">Membrane</keyword>
<keyword evidence="11" id="KW-1185">Reference proteome</keyword>
<evidence type="ECO:0000256" key="9">
    <source>
        <dbReference type="SAM" id="Phobius"/>
    </source>
</evidence>
<evidence type="ECO:0000256" key="2">
    <source>
        <dbReference type="ARBA" id="ARBA00008974"/>
    </source>
</evidence>
<feature type="transmembrane region" description="Helical" evidence="9">
    <location>
        <begin position="276"/>
        <end position="296"/>
    </location>
</feature>
<comment type="subcellular location">
    <subcellularLocation>
        <location evidence="1">Membrane</location>
        <topology evidence="1">Multi-pass membrane protein</topology>
    </subcellularLocation>
</comment>
<dbReference type="InterPro" id="IPR001248">
    <property type="entry name" value="Pur-cyt_permease"/>
</dbReference>
<reference evidence="10" key="2">
    <citation type="submission" date="2023-05" db="EMBL/GenBank/DDBJ databases">
        <authorList>
            <consortium name="Lawrence Berkeley National Laboratory"/>
            <person name="Steindorff A."/>
            <person name="Hensen N."/>
            <person name="Bonometti L."/>
            <person name="Westerberg I."/>
            <person name="Brannstrom I.O."/>
            <person name="Guillou S."/>
            <person name="Cros-Aarteil S."/>
            <person name="Calhoun S."/>
            <person name="Haridas S."/>
            <person name="Kuo A."/>
            <person name="Mondo S."/>
            <person name="Pangilinan J."/>
            <person name="Riley R."/>
            <person name="Labutti K."/>
            <person name="Andreopoulos B."/>
            <person name="Lipzen A."/>
            <person name="Chen C."/>
            <person name="Yanf M."/>
            <person name="Daum C."/>
            <person name="Ng V."/>
            <person name="Clum A."/>
            <person name="Ohm R."/>
            <person name="Martin F."/>
            <person name="Silar P."/>
            <person name="Natvig D."/>
            <person name="Lalanne C."/>
            <person name="Gautier V."/>
            <person name="Ament-Velasquez S.L."/>
            <person name="Kruys A."/>
            <person name="Hutchinson M.I."/>
            <person name="Powell A.J."/>
            <person name="Barry K."/>
            <person name="Miller A.N."/>
            <person name="Grigoriev I.V."/>
            <person name="Debuchy R."/>
            <person name="Gladieux P."/>
            <person name="Thoren M.H."/>
            <person name="Johannesson H."/>
        </authorList>
    </citation>
    <scope>NUCLEOTIDE SEQUENCE</scope>
    <source>
        <strain evidence="10">CBS 508.74</strain>
    </source>
</reference>
<evidence type="ECO:0000256" key="3">
    <source>
        <dbReference type="ARBA" id="ARBA00022448"/>
    </source>
</evidence>
<feature type="transmembrane region" description="Helical" evidence="9">
    <location>
        <begin position="440"/>
        <end position="463"/>
    </location>
</feature>
<dbReference type="Pfam" id="PF02133">
    <property type="entry name" value="Transp_cyt_pur"/>
    <property type="match status" value="1"/>
</dbReference>
<keyword evidence="5 9" id="KW-1133">Transmembrane helix</keyword>
<accession>A0AAN6QQG2</accession>
<feature type="transmembrane region" description="Helical" evidence="9">
    <location>
        <begin position="100"/>
        <end position="118"/>
    </location>
</feature>
<dbReference type="GeneID" id="89936019"/>
<feature type="compositionally biased region" description="Basic and acidic residues" evidence="8">
    <location>
        <begin position="1"/>
        <end position="10"/>
    </location>
</feature>
<dbReference type="EMBL" id="MU853349">
    <property type="protein sequence ID" value="KAK4110611.1"/>
    <property type="molecule type" value="Genomic_DNA"/>
</dbReference>
<feature type="region of interest" description="Disordered" evidence="8">
    <location>
        <begin position="1"/>
        <end position="28"/>
    </location>
</feature>
<evidence type="ECO:0000313" key="11">
    <source>
        <dbReference type="Proteomes" id="UP001302812"/>
    </source>
</evidence>
<evidence type="ECO:0000256" key="5">
    <source>
        <dbReference type="ARBA" id="ARBA00022989"/>
    </source>
</evidence>
<reference evidence="10" key="1">
    <citation type="journal article" date="2023" name="Mol. Phylogenet. Evol.">
        <title>Genome-scale phylogeny and comparative genomics of the fungal order Sordariales.</title>
        <authorList>
            <person name="Hensen N."/>
            <person name="Bonometti L."/>
            <person name="Westerberg I."/>
            <person name="Brannstrom I.O."/>
            <person name="Guillou S."/>
            <person name="Cros-Aarteil S."/>
            <person name="Calhoun S."/>
            <person name="Haridas S."/>
            <person name="Kuo A."/>
            <person name="Mondo S."/>
            <person name="Pangilinan J."/>
            <person name="Riley R."/>
            <person name="LaButti K."/>
            <person name="Andreopoulos B."/>
            <person name="Lipzen A."/>
            <person name="Chen C."/>
            <person name="Yan M."/>
            <person name="Daum C."/>
            <person name="Ng V."/>
            <person name="Clum A."/>
            <person name="Steindorff A."/>
            <person name="Ohm R.A."/>
            <person name="Martin F."/>
            <person name="Silar P."/>
            <person name="Natvig D.O."/>
            <person name="Lalanne C."/>
            <person name="Gautier V."/>
            <person name="Ament-Velasquez S.L."/>
            <person name="Kruys A."/>
            <person name="Hutchinson M.I."/>
            <person name="Powell A.J."/>
            <person name="Barry K."/>
            <person name="Miller A.N."/>
            <person name="Grigoriev I.V."/>
            <person name="Debuchy R."/>
            <person name="Gladieux P."/>
            <person name="Hiltunen Thoren M."/>
            <person name="Johannesson H."/>
        </authorList>
    </citation>
    <scope>NUCLEOTIDE SEQUENCE</scope>
    <source>
        <strain evidence="10">CBS 508.74</strain>
    </source>
</reference>
<dbReference type="PIRSF" id="PIRSF002744">
    <property type="entry name" value="Pur-cyt_permease"/>
    <property type="match status" value="1"/>
</dbReference>
<proteinExistence type="inferred from homology"/>
<comment type="caution">
    <text evidence="10">The sequence shown here is derived from an EMBL/GenBank/DDBJ whole genome shotgun (WGS) entry which is preliminary data.</text>
</comment>
<dbReference type="PANTHER" id="PTHR31806">
    <property type="entry name" value="PURINE-CYTOSINE PERMEASE FCY2-RELATED"/>
    <property type="match status" value="1"/>
</dbReference>
<keyword evidence="3 7" id="KW-0813">Transport</keyword>
<feature type="transmembrane region" description="Helical" evidence="9">
    <location>
        <begin position="139"/>
        <end position="163"/>
    </location>
</feature>
<dbReference type="GO" id="GO:0005886">
    <property type="term" value="C:plasma membrane"/>
    <property type="evidence" value="ECO:0007669"/>
    <property type="project" value="TreeGrafter"/>
</dbReference>
<evidence type="ECO:0000256" key="8">
    <source>
        <dbReference type="SAM" id="MobiDB-lite"/>
    </source>
</evidence>
<keyword evidence="4 9" id="KW-0812">Transmembrane</keyword>
<sequence length="501" mass="53931">MTPSDDRVVGEPENVASEKAVDRNDAAPPGRWGRFREAFLRVAAFGRVELRGITPIPVKERTVERTINIFTLWWSMNTNILAITFGMLAPGFGLDLRNSALVILFFTLLTAVPPAYCCTLGPKTGMRQMMQARYSFGRYLVSIPVVLNLANTIGFSVVMAVIGGQCLSAVADGTLSVAVGIVITALFTMLVSFCGFRVLHVFERYAWIPALIAIIVAVGTGGSGLRNQVAYDAPPPASAVLSFGMIVASYMIPWACLSSDFTTYLKPDTPSSKIFLYSYLGLCLPAILLMVLGSAIGNAVANNPTWQAGYDQTLVGGVLAAMLSPAGGFGKFLVVLLSFSLLGNLAGTSYSVTLNLQLLVPPLVRVPRYLFSIVSTAIIIPVAIRAADDFFINLENFLALIGYWTSAWLGVVLVEHLVFRKGDCAAYDVDAWNDADLLPWGVAAVTASALSFALVVPSMAQVWWTGPIARTTGDIGFELAFAVTAVLYLGLRWVEKRLAGR</sequence>
<dbReference type="InterPro" id="IPR026030">
    <property type="entry name" value="Pur-cyt_permease_Fcy2/21/22"/>
</dbReference>
<evidence type="ECO:0000256" key="6">
    <source>
        <dbReference type="ARBA" id="ARBA00023136"/>
    </source>
</evidence>
<dbReference type="AlphaFoldDB" id="A0AAN6QQG2"/>
<organism evidence="10 11">
    <name type="scientific">Canariomyces notabilis</name>
    <dbReference type="NCBI Taxonomy" id="2074819"/>
    <lineage>
        <taxon>Eukaryota</taxon>
        <taxon>Fungi</taxon>
        <taxon>Dikarya</taxon>
        <taxon>Ascomycota</taxon>
        <taxon>Pezizomycotina</taxon>
        <taxon>Sordariomycetes</taxon>
        <taxon>Sordariomycetidae</taxon>
        <taxon>Sordariales</taxon>
        <taxon>Chaetomiaceae</taxon>
        <taxon>Canariomyces</taxon>
    </lineage>
</organism>
<comment type="similarity">
    <text evidence="2 7">Belongs to the purine-cytosine permease (2.A.39) family.</text>
</comment>
<feature type="transmembrane region" description="Helical" evidence="9">
    <location>
        <begin position="396"/>
        <end position="419"/>
    </location>
</feature>
<feature type="transmembrane region" description="Helical" evidence="9">
    <location>
        <begin position="175"/>
        <end position="199"/>
    </location>
</feature>
<evidence type="ECO:0000256" key="7">
    <source>
        <dbReference type="PIRNR" id="PIRNR002744"/>
    </source>
</evidence>
<feature type="transmembrane region" description="Helical" evidence="9">
    <location>
        <begin position="475"/>
        <end position="494"/>
    </location>
</feature>